<evidence type="ECO:0000313" key="1">
    <source>
        <dbReference type="EMBL" id="KAI6085800.1"/>
    </source>
</evidence>
<name>A0ACC0CZA4_9PEZI</name>
<dbReference type="EMBL" id="MU394321">
    <property type="protein sequence ID" value="KAI6085800.1"/>
    <property type="molecule type" value="Genomic_DNA"/>
</dbReference>
<dbReference type="Proteomes" id="UP001497680">
    <property type="component" value="Unassembled WGS sequence"/>
</dbReference>
<reference evidence="1 2" key="1">
    <citation type="journal article" date="2022" name="New Phytol.">
        <title>Ecological generalism drives hyperdiversity of secondary metabolite gene clusters in xylarialean endophytes.</title>
        <authorList>
            <person name="Franco M.E.E."/>
            <person name="Wisecaver J.H."/>
            <person name="Arnold A.E."/>
            <person name="Ju Y.M."/>
            <person name="Slot J.C."/>
            <person name="Ahrendt S."/>
            <person name="Moore L.P."/>
            <person name="Eastman K.E."/>
            <person name="Scott K."/>
            <person name="Konkel Z."/>
            <person name="Mondo S.J."/>
            <person name="Kuo A."/>
            <person name="Hayes R.D."/>
            <person name="Haridas S."/>
            <person name="Andreopoulos B."/>
            <person name="Riley R."/>
            <person name="LaButti K."/>
            <person name="Pangilinan J."/>
            <person name="Lipzen A."/>
            <person name="Amirebrahimi M."/>
            <person name="Yan J."/>
            <person name="Adam C."/>
            <person name="Keymanesh K."/>
            <person name="Ng V."/>
            <person name="Louie K."/>
            <person name="Northen T."/>
            <person name="Drula E."/>
            <person name="Henrissat B."/>
            <person name="Hsieh H.M."/>
            <person name="Youens-Clark K."/>
            <person name="Lutzoni F."/>
            <person name="Miadlikowska J."/>
            <person name="Eastwood D.C."/>
            <person name="Hamelin R.C."/>
            <person name="Grigoriev I.V."/>
            <person name="U'Ren J.M."/>
        </authorList>
    </citation>
    <scope>NUCLEOTIDE SEQUENCE [LARGE SCALE GENOMIC DNA]</scope>
    <source>
        <strain evidence="1 2">ER1909</strain>
    </source>
</reference>
<gene>
    <name evidence="1" type="ORF">F4821DRAFT_260501</name>
</gene>
<protein>
    <submittedName>
        <fullName evidence="1">Ankyrin repeat-containing domain protein</fullName>
    </submittedName>
</protein>
<comment type="caution">
    <text evidence="1">The sequence shown here is derived from an EMBL/GenBank/DDBJ whole genome shotgun (WGS) entry which is preliminary data.</text>
</comment>
<accession>A0ACC0CZA4</accession>
<keyword evidence="2" id="KW-1185">Reference proteome</keyword>
<sequence length="589" mass="66089">MAAMNGCTGVVQFLLDRRAYLLAQDDHGQTAIHLAAMNGHLETLKLILDHWARNNAQHWAIHKECHQLGTQGEGSQGEESQNKQYLRPRNIPVPRFLDNDDEYAHNPWAFWYLFDILPTPISPNWDPWGSGPWWAYLHPQRLQIGAQIRDIEGKTALHLAAKHNTDGAIVQLLLLGKTQNKHDVNAKDDKGRTALDLARSEGAVGELLECGADHKALNKSKAVMALKWALDKKATGMMKRILRDNADTEDIYLGALQYAVAQKDPDKLVLLLKLEEAVLNGNMDIVRAALELAVDIKCIEAVQLLKRANVESWYLTEMLHKVLDQTPRHFKDASNDSGITELLLEAGADPNAERSGKTLLIKATHKKATDIVRVLVHRGADVNARDLQGNTPLWVAIFHHDHHKIATQLLKAGADPNAEYKDGITILHSIVQLNWAGGLIEVLLKHGADANATYEGKTVFDQAIGNRRWDLVERILRSEKADSLRFDKLTTLFRTMEPSGGMRIPNNIFGMILRISKENIDSVDESGSTLLHLVTKWKYWGLVQMLVQHGANPNIRNNDEELPRDMIEGYDEEKGKKKYDKIIGNGKSK</sequence>
<evidence type="ECO:0000313" key="2">
    <source>
        <dbReference type="Proteomes" id="UP001497680"/>
    </source>
</evidence>
<organism evidence="1 2">
    <name type="scientific">Hypoxylon rubiginosum</name>
    <dbReference type="NCBI Taxonomy" id="110542"/>
    <lineage>
        <taxon>Eukaryota</taxon>
        <taxon>Fungi</taxon>
        <taxon>Dikarya</taxon>
        <taxon>Ascomycota</taxon>
        <taxon>Pezizomycotina</taxon>
        <taxon>Sordariomycetes</taxon>
        <taxon>Xylariomycetidae</taxon>
        <taxon>Xylariales</taxon>
        <taxon>Hypoxylaceae</taxon>
        <taxon>Hypoxylon</taxon>
    </lineage>
</organism>
<proteinExistence type="predicted"/>